<dbReference type="CDD" id="cd17503">
    <property type="entry name" value="MFS_LmrB_MDR_like"/>
    <property type="match status" value="1"/>
</dbReference>
<evidence type="ECO:0000259" key="8">
    <source>
        <dbReference type="PROSITE" id="PS50850"/>
    </source>
</evidence>
<dbReference type="NCBIfam" id="TIGR00711">
    <property type="entry name" value="efflux_EmrB"/>
    <property type="match status" value="1"/>
</dbReference>
<evidence type="ECO:0000256" key="3">
    <source>
        <dbReference type="ARBA" id="ARBA00022475"/>
    </source>
</evidence>
<dbReference type="PANTHER" id="PTHR23501">
    <property type="entry name" value="MAJOR FACILITATOR SUPERFAMILY"/>
    <property type="match status" value="1"/>
</dbReference>
<evidence type="ECO:0000256" key="1">
    <source>
        <dbReference type="ARBA" id="ARBA00004651"/>
    </source>
</evidence>
<feature type="transmembrane region" description="Helical" evidence="7">
    <location>
        <begin position="497"/>
        <end position="516"/>
    </location>
</feature>
<dbReference type="Gene3D" id="1.20.1720.10">
    <property type="entry name" value="Multidrug resistance protein D"/>
    <property type="match status" value="1"/>
</dbReference>
<keyword evidence="5 7" id="KW-1133">Transmembrane helix</keyword>
<feature type="transmembrane region" description="Helical" evidence="7">
    <location>
        <begin position="174"/>
        <end position="191"/>
    </location>
</feature>
<dbReference type="PROSITE" id="PS00217">
    <property type="entry name" value="SUGAR_TRANSPORT_2"/>
    <property type="match status" value="1"/>
</dbReference>
<gene>
    <name evidence="9" type="ORF">JYA62_13420</name>
</gene>
<feature type="transmembrane region" description="Helical" evidence="7">
    <location>
        <begin position="147"/>
        <end position="168"/>
    </location>
</feature>
<evidence type="ECO:0000256" key="6">
    <source>
        <dbReference type="ARBA" id="ARBA00023136"/>
    </source>
</evidence>
<dbReference type="RefSeq" id="WP_206370462.1">
    <property type="nucleotide sequence ID" value="NZ_CAWPTM010000061.1"/>
</dbReference>
<dbReference type="InterPro" id="IPR004638">
    <property type="entry name" value="EmrB-like"/>
</dbReference>
<proteinExistence type="predicted"/>
<feature type="transmembrane region" description="Helical" evidence="7">
    <location>
        <begin position="20"/>
        <end position="39"/>
    </location>
</feature>
<protein>
    <submittedName>
        <fullName evidence="9">Multidrug efflux MFS transporter</fullName>
    </submittedName>
</protein>
<evidence type="ECO:0000256" key="4">
    <source>
        <dbReference type="ARBA" id="ARBA00022692"/>
    </source>
</evidence>
<feature type="transmembrane region" description="Helical" evidence="7">
    <location>
        <begin position="113"/>
        <end position="135"/>
    </location>
</feature>
<dbReference type="InterPro" id="IPR020846">
    <property type="entry name" value="MFS_dom"/>
</dbReference>
<evidence type="ECO:0000313" key="10">
    <source>
        <dbReference type="Proteomes" id="UP000779070"/>
    </source>
</evidence>
<dbReference type="Gene3D" id="1.20.1250.20">
    <property type="entry name" value="MFS general substrate transporter like domains"/>
    <property type="match status" value="1"/>
</dbReference>
<keyword evidence="6 7" id="KW-0472">Membrane</keyword>
<reference evidence="9 10" key="1">
    <citation type="submission" date="2021-02" db="EMBL/GenBank/DDBJ databases">
        <title>Draft Genome Sequences of 5 Vibrio neptunius Strains Isolated From of Bivalve Hatcheries.</title>
        <authorList>
            <person name="Galvis F."/>
            <person name="Barja J.L."/>
            <person name="Lemos M.L."/>
            <person name="Balado M."/>
        </authorList>
    </citation>
    <scope>NUCLEOTIDE SEQUENCE [LARGE SCALE GENOMIC DNA]</scope>
    <source>
        <strain evidence="9 10">PP-145.98</strain>
    </source>
</reference>
<sequence>MSTIALSKPESEVVVSRKEWWAIIGGLIGGFMAILDIQITNSSMKVIQGALSASLDDASWLMTSYFTAEIVAIPLCGWLSKALGTGRYALWCIGGFLGSSLLCSMAWNLDSMIVFRALQGFCGGALIPLSFRLIIEILPLEKRPMGMSLFSIIATFAPAIGPAIGGWLTEHFSWHAIFYVNVLPSVVAWALIQRSMKHPIINWQIIRQGDFVGVVSVMMFLGTLEVILEKGGDENWFDSRMICVLAVLSAISFVIFVYDQIVHRNPLINIRLFKEYQYSYSLLIFAMLGSAIYGTLFLVPYYLTMIHDYNATEIGHVVIWMGLPQLVILPMIPFLIRRYNPKYLIFIGFVGLAISAFMDCHMNADFAGPQMIASMLVRALGQPFIMVPLSMLATQNIKAEDAASSAVLINVFRSLGGSMGTAVLSTYFTTRIYFHLDSIKSTLLTGSQPFYHYLGEVKNLLVNQGLSSDSTNVQQTAVSILGERMAIQSQIMAFNDLFMIMGFMMLVTAIMVLCSNRDFQLRLKKRNQHE</sequence>
<feature type="transmembrane region" description="Helical" evidence="7">
    <location>
        <begin position="59"/>
        <end position="79"/>
    </location>
</feature>
<feature type="transmembrane region" description="Helical" evidence="7">
    <location>
        <begin position="239"/>
        <end position="258"/>
    </location>
</feature>
<feature type="transmembrane region" description="Helical" evidence="7">
    <location>
        <begin position="314"/>
        <end position="336"/>
    </location>
</feature>
<dbReference type="PROSITE" id="PS50850">
    <property type="entry name" value="MFS"/>
    <property type="match status" value="1"/>
</dbReference>
<feature type="transmembrane region" description="Helical" evidence="7">
    <location>
        <begin position="343"/>
        <end position="364"/>
    </location>
</feature>
<evidence type="ECO:0000256" key="2">
    <source>
        <dbReference type="ARBA" id="ARBA00022448"/>
    </source>
</evidence>
<comment type="subcellular location">
    <subcellularLocation>
        <location evidence="1">Cell membrane</location>
        <topology evidence="1">Multi-pass membrane protein</topology>
    </subcellularLocation>
</comment>
<feature type="transmembrane region" description="Helical" evidence="7">
    <location>
        <begin position="88"/>
        <end position="107"/>
    </location>
</feature>
<feature type="transmembrane region" description="Helical" evidence="7">
    <location>
        <begin position="376"/>
        <end position="394"/>
    </location>
</feature>
<dbReference type="InterPro" id="IPR005829">
    <property type="entry name" value="Sugar_transporter_CS"/>
</dbReference>
<keyword evidence="3" id="KW-1003">Cell membrane</keyword>
<comment type="caution">
    <text evidence="9">The sequence shown here is derived from an EMBL/GenBank/DDBJ whole genome shotgun (WGS) entry which is preliminary data.</text>
</comment>
<dbReference type="SUPFAM" id="SSF103473">
    <property type="entry name" value="MFS general substrate transporter"/>
    <property type="match status" value="1"/>
</dbReference>
<feature type="transmembrane region" description="Helical" evidence="7">
    <location>
        <begin position="406"/>
        <end position="428"/>
    </location>
</feature>
<feature type="domain" description="Major facilitator superfamily (MFS) profile" evidence="8">
    <location>
        <begin position="22"/>
        <end position="520"/>
    </location>
</feature>
<accession>A0ABS3A631</accession>
<keyword evidence="10" id="KW-1185">Reference proteome</keyword>
<keyword evidence="4 7" id="KW-0812">Transmembrane</keyword>
<dbReference type="Proteomes" id="UP000779070">
    <property type="component" value="Unassembled WGS sequence"/>
</dbReference>
<organism evidence="9 10">
    <name type="scientific">Vibrio neptunius</name>
    <dbReference type="NCBI Taxonomy" id="170651"/>
    <lineage>
        <taxon>Bacteria</taxon>
        <taxon>Pseudomonadati</taxon>
        <taxon>Pseudomonadota</taxon>
        <taxon>Gammaproteobacteria</taxon>
        <taxon>Vibrionales</taxon>
        <taxon>Vibrionaceae</taxon>
        <taxon>Vibrio</taxon>
    </lineage>
</organism>
<dbReference type="InterPro" id="IPR036259">
    <property type="entry name" value="MFS_trans_sf"/>
</dbReference>
<dbReference type="InterPro" id="IPR011701">
    <property type="entry name" value="MFS"/>
</dbReference>
<dbReference type="Pfam" id="PF07690">
    <property type="entry name" value="MFS_1"/>
    <property type="match status" value="1"/>
</dbReference>
<dbReference type="PANTHER" id="PTHR23501:SF51">
    <property type="entry name" value="MULTIDRUG RESISTANCE PROTEIN B"/>
    <property type="match status" value="1"/>
</dbReference>
<evidence type="ECO:0000256" key="5">
    <source>
        <dbReference type="ARBA" id="ARBA00022989"/>
    </source>
</evidence>
<feature type="transmembrane region" description="Helical" evidence="7">
    <location>
        <begin position="278"/>
        <end position="302"/>
    </location>
</feature>
<keyword evidence="2" id="KW-0813">Transport</keyword>
<name>A0ABS3A631_9VIBR</name>
<evidence type="ECO:0000256" key="7">
    <source>
        <dbReference type="SAM" id="Phobius"/>
    </source>
</evidence>
<feature type="transmembrane region" description="Helical" evidence="7">
    <location>
        <begin position="211"/>
        <end position="227"/>
    </location>
</feature>
<evidence type="ECO:0000313" key="9">
    <source>
        <dbReference type="EMBL" id="MBN3578663.1"/>
    </source>
</evidence>
<dbReference type="EMBL" id="JAFHLB010000016">
    <property type="protein sequence ID" value="MBN3578663.1"/>
    <property type="molecule type" value="Genomic_DNA"/>
</dbReference>